<keyword evidence="4" id="KW-0862">Zinc</keyword>
<dbReference type="GO" id="GO:0004222">
    <property type="term" value="F:metalloendopeptidase activity"/>
    <property type="evidence" value="ECO:0007669"/>
    <property type="project" value="InterPro"/>
</dbReference>
<accession>A0A839IL91</accession>
<dbReference type="GO" id="GO:0006508">
    <property type="term" value="P:proteolysis"/>
    <property type="evidence" value="ECO:0007669"/>
    <property type="project" value="UniProtKB-KW"/>
</dbReference>
<reference evidence="7 8" key="1">
    <citation type="submission" date="2020-08" db="EMBL/GenBank/DDBJ databases">
        <title>Oceanospirillum sp. nov. isolated from marine sediment.</title>
        <authorList>
            <person name="Ji X."/>
        </authorList>
    </citation>
    <scope>NUCLEOTIDE SEQUENCE [LARGE SCALE GENOMIC DNA]</scope>
    <source>
        <strain evidence="7 8">D5</strain>
    </source>
</reference>
<keyword evidence="2" id="KW-0479">Metal-binding</keyword>
<dbReference type="Pfam" id="PF00413">
    <property type="entry name" value="Peptidase_M10"/>
    <property type="match status" value="1"/>
</dbReference>
<dbReference type="GO" id="GO:0008270">
    <property type="term" value="F:zinc ion binding"/>
    <property type="evidence" value="ECO:0007669"/>
    <property type="project" value="InterPro"/>
</dbReference>
<dbReference type="InterPro" id="IPR011049">
    <property type="entry name" value="Serralysin-like_metalloprot_C"/>
</dbReference>
<dbReference type="SUPFAM" id="SSF51120">
    <property type="entry name" value="beta-Roll"/>
    <property type="match status" value="1"/>
</dbReference>
<evidence type="ECO:0000259" key="6">
    <source>
        <dbReference type="SMART" id="SM00235"/>
    </source>
</evidence>
<name>A0A839IL91_9GAMM</name>
<keyword evidence="5 7" id="KW-0482">Metalloprotease</keyword>
<evidence type="ECO:0000256" key="2">
    <source>
        <dbReference type="ARBA" id="ARBA00022723"/>
    </source>
</evidence>
<organism evidence="7 8">
    <name type="scientific">Oceanospirillum sediminis</name>
    <dbReference type="NCBI Taxonomy" id="2760088"/>
    <lineage>
        <taxon>Bacteria</taxon>
        <taxon>Pseudomonadati</taxon>
        <taxon>Pseudomonadota</taxon>
        <taxon>Gammaproteobacteria</taxon>
        <taxon>Oceanospirillales</taxon>
        <taxon>Oceanospirillaceae</taxon>
        <taxon>Oceanospirillum</taxon>
    </lineage>
</organism>
<dbReference type="EMBL" id="JACJFM010000001">
    <property type="protein sequence ID" value="MBB1485312.1"/>
    <property type="molecule type" value="Genomic_DNA"/>
</dbReference>
<gene>
    <name evidence="7" type="ORF">H4O21_01585</name>
</gene>
<protein>
    <submittedName>
        <fullName evidence="7">Matrixin family metalloprotease</fullName>
    </submittedName>
</protein>
<evidence type="ECO:0000256" key="3">
    <source>
        <dbReference type="ARBA" id="ARBA00022801"/>
    </source>
</evidence>
<sequence>MSNETYIVQRGIAGRGDGNDVYVLSAHLIDSNASIMITDTLGSNSIQLIGGLSITSSKIASNTLLLELSNGASVTVLDAESMNYIIGGDPVIGLHGVDKTFSTFTNDILGQTVPVSGLVNGGAAEINSNGTAVVTPPEDTDSHESSDFLVQAQAKSNTNSGTGTVPVTGDSPALESGDYWSGSTITYSYNTTEPADYASQNLSGFIAFPDAAKTPVVEAFNDIETFTALTFNPVSVDGDIEFNAVEQSGSTDGFAFYPGSGIGGDVFLNNDYTTTEQYAAGGSPYFTLIHEVGHAMGLKHSFEDGATLPADEENTSHSVMSYTNVYDSSIEFTLVGNSINSQQVRDHNTTGYSLYDVMALQAAYGVNSTHNNTDTTYTVKFGTTVQEVLWDAGGTDLIDASQATGVCTVDLREQTFSSIDVKDAATQAAEKITEMGITSQTFIDFINQQYTNIDNQNELYTGEMNLAISKGVIIENVTTGSGNDRVQDNSVDNTINTGAGNDTILLTEGGFDTVDGGTGTDTVQLNIASSAAQVEKQNDGSYVVLADNFAAQLTGVENLQFTDTTTTLV</sequence>
<dbReference type="SUPFAM" id="SSF55486">
    <property type="entry name" value="Metalloproteases ('zincins'), catalytic domain"/>
    <property type="match status" value="1"/>
</dbReference>
<dbReference type="InterPro" id="IPR001818">
    <property type="entry name" value="Pept_M10_metallopeptidase"/>
</dbReference>
<dbReference type="Proteomes" id="UP000565262">
    <property type="component" value="Unassembled WGS sequence"/>
</dbReference>
<dbReference type="RefSeq" id="WP_182807078.1">
    <property type="nucleotide sequence ID" value="NZ_JACJFM010000001.1"/>
</dbReference>
<evidence type="ECO:0000256" key="4">
    <source>
        <dbReference type="ARBA" id="ARBA00022833"/>
    </source>
</evidence>
<proteinExistence type="predicted"/>
<keyword evidence="3" id="KW-0378">Hydrolase</keyword>
<evidence type="ECO:0000313" key="8">
    <source>
        <dbReference type="Proteomes" id="UP000565262"/>
    </source>
</evidence>
<feature type="domain" description="Peptidase metallopeptidase" evidence="6">
    <location>
        <begin position="176"/>
        <end position="337"/>
    </location>
</feature>
<keyword evidence="1 7" id="KW-0645">Protease</keyword>
<dbReference type="PANTHER" id="PTHR10201">
    <property type="entry name" value="MATRIX METALLOPROTEINASE"/>
    <property type="match status" value="1"/>
</dbReference>
<dbReference type="InterPro" id="IPR006026">
    <property type="entry name" value="Peptidase_Metallo"/>
</dbReference>
<dbReference type="GO" id="GO:0031012">
    <property type="term" value="C:extracellular matrix"/>
    <property type="evidence" value="ECO:0007669"/>
    <property type="project" value="InterPro"/>
</dbReference>
<evidence type="ECO:0000256" key="5">
    <source>
        <dbReference type="ARBA" id="ARBA00023049"/>
    </source>
</evidence>
<evidence type="ECO:0000256" key="1">
    <source>
        <dbReference type="ARBA" id="ARBA00022670"/>
    </source>
</evidence>
<dbReference type="AlphaFoldDB" id="A0A839IL91"/>
<keyword evidence="8" id="KW-1185">Reference proteome</keyword>
<dbReference type="InterPro" id="IPR024079">
    <property type="entry name" value="MetalloPept_cat_dom_sf"/>
</dbReference>
<dbReference type="Gene3D" id="3.40.390.10">
    <property type="entry name" value="Collagenase (Catalytic Domain)"/>
    <property type="match status" value="1"/>
</dbReference>
<dbReference type="PANTHER" id="PTHR10201:SF323">
    <property type="entry name" value="MATRIX METALLOPROTEINASE-21"/>
    <property type="match status" value="1"/>
</dbReference>
<dbReference type="SMART" id="SM00235">
    <property type="entry name" value="ZnMc"/>
    <property type="match status" value="1"/>
</dbReference>
<evidence type="ECO:0000313" key="7">
    <source>
        <dbReference type="EMBL" id="MBB1485312.1"/>
    </source>
</evidence>
<comment type="caution">
    <text evidence="7">The sequence shown here is derived from an EMBL/GenBank/DDBJ whole genome shotgun (WGS) entry which is preliminary data.</text>
</comment>
<dbReference type="Gene3D" id="2.150.10.10">
    <property type="entry name" value="Serralysin-like metalloprotease, C-terminal"/>
    <property type="match status" value="1"/>
</dbReference>